<reference evidence="5" key="2">
    <citation type="journal article" date="2021" name="PeerJ">
        <title>Extensive microbial diversity within the chicken gut microbiome revealed by metagenomics and culture.</title>
        <authorList>
            <person name="Gilroy R."/>
            <person name="Ravi A."/>
            <person name="Getino M."/>
            <person name="Pursley I."/>
            <person name="Horton D.L."/>
            <person name="Alikhan N.F."/>
            <person name="Baker D."/>
            <person name="Gharbi K."/>
            <person name="Hall N."/>
            <person name="Watson M."/>
            <person name="Adriaenssens E.M."/>
            <person name="Foster-Nyarko E."/>
            <person name="Jarju S."/>
            <person name="Secka A."/>
            <person name="Antonio M."/>
            <person name="Oren A."/>
            <person name="Chaudhuri R.R."/>
            <person name="La Ragione R."/>
            <person name="Hildebrand F."/>
            <person name="Pallen M.J."/>
        </authorList>
    </citation>
    <scope>NUCLEOTIDE SEQUENCE</scope>
    <source>
        <strain evidence="5">G3-3990</strain>
    </source>
</reference>
<evidence type="ECO:0000259" key="4">
    <source>
        <dbReference type="PROSITE" id="PS51379"/>
    </source>
</evidence>
<evidence type="ECO:0000313" key="6">
    <source>
        <dbReference type="Proteomes" id="UP000823641"/>
    </source>
</evidence>
<accession>A0A9D9N5H9</accession>
<reference evidence="5" key="1">
    <citation type="submission" date="2020-10" db="EMBL/GenBank/DDBJ databases">
        <authorList>
            <person name="Gilroy R."/>
        </authorList>
    </citation>
    <scope>NUCLEOTIDE SEQUENCE</scope>
    <source>
        <strain evidence="5">G3-3990</strain>
    </source>
</reference>
<feature type="domain" description="4Fe-4S ferredoxin-type" evidence="4">
    <location>
        <begin position="234"/>
        <end position="254"/>
    </location>
</feature>
<dbReference type="PROSITE" id="PS00198">
    <property type="entry name" value="4FE4S_FER_1"/>
    <property type="match status" value="2"/>
</dbReference>
<sequence length="277" mass="30526">MENTPNIYAACFSPTGRTNLLVQRIAHNISCLLQNRTITDWNFTLPIQRNTPLQAKESDWVIVGLPVYAGRLPNLLLPYLNGWTGNGATAIPIVTFGNRSYGNALIELKELLESKGFKIAGTAAFVAEHAFAQELAKGRPNDSDLQQADIFAENAYKRWHANHNSFPPINVPGTGAPDYGGYYQPLGEDGSPVRFLKARPIVIKEKCNNCGCCADVCPMGSIEKGNNGNVTGICIKCNACIKVCPMNARLFTDEAYLSHIRYLESHYAKKEAKNELF</sequence>
<dbReference type="InterPro" id="IPR029039">
    <property type="entry name" value="Flavoprotein-like_sf"/>
</dbReference>
<dbReference type="PROSITE" id="PS51379">
    <property type="entry name" value="4FE4S_FER_2"/>
    <property type="match status" value="2"/>
</dbReference>
<feature type="domain" description="4Fe-4S ferredoxin-type" evidence="4">
    <location>
        <begin position="198"/>
        <end position="227"/>
    </location>
</feature>
<dbReference type="PANTHER" id="PTHR43122:SF1">
    <property type="entry name" value="IRON-SULFUR-BINDING PROTEIN"/>
    <property type="match status" value="1"/>
</dbReference>
<keyword evidence="1" id="KW-0479">Metal-binding</keyword>
<organism evidence="5 6">
    <name type="scientific">Candidatus Gallipaludibacter merdavium</name>
    <dbReference type="NCBI Taxonomy" id="2840839"/>
    <lineage>
        <taxon>Bacteria</taxon>
        <taxon>Pseudomonadati</taxon>
        <taxon>Bacteroidota</taxon>
        <taxon>Bacteroidia</taxon>
        <taxon>Bacteroidales</taxon>
        <taxon>Candidatus Gallipaludibacter</taxon>
    </lineage>
</organism>
<dbReference type="AlphaFoldDB" id="A0A9D9N5H9"/>
<dbReference type="EMBL" id="JADIMG010000111">
    <property type="protein sequence ID" value="MBO8461044.1"/>
    <property type="molecule type" value="Genomic_DNA"/>
</dbReference>
<dbReference type="SUPFAM" id="SSF52218">
    <property type="entry name" value="Flavoproteins"/>
    <property type="match status" value="1"/>
</dbReference>
<dbReference type="InterPro" id="IPR017900">
    <property type="entry name" value="4Fe4S_Fe_S_CS"/>
</dbReference>
<evidence type="ECO:0000256" key="1">
    <source>
        <dbReference type="ARBA" id="ARBA00022723"/>
    </source>
</evidence>
<dbReference type="GO" id="GO:0046872">
    <property type="term" value="F:metal ion binding"/>
    <property type="evidence" value="ECO:0007669"/>
    <property type="project" value="UniProtKB-KW"/>
</dbReference>
<dbReference type="Gene3D" id="3.30.70.20">
    <property type="match status" value="1"/>
</dbReference>
<dbReference type="InterPro" id="IPR017896">
    <property type="entry name" value="4Fe4S_Fe-S-bd"/>
</dbReference>
<keyword evidence="3" id="KW-0411">Iron-sulfur</keyword>
<dbReference type="Pfam" id="PF00037">
    <property type="entry name" value="Fer4"/>
    <property type="match status" value="2"/>
</dbReference>
<comment type="caution">
    <text evidence="5">The sequence shown here is derived from an EMBL/GenBank/DDBJ whole genome shotgun (WGS) entry which is preliminary data.</text>
</comment>
<evidence type="ECO:0000256" key="3">
    <source>
        <dbReference type="ARBA" id="ARBA00023014"/>
    </source>
</evidence>
<dbReference type="PANTHER" id="PTHR43122">
    <property type="entry name" value="FERREDOXIN SUBUNIT OF PYRUVATE:FLAVODOXIN OXIDOREDUCTASE-RELATED"/>
    <property type="match status" value="1"/>
</dbReference>
<name>A0A9D9N5H9_9BACT</name>
<protein>
    <submittedName>
        <fullName evidence="5">4Fe-4S binding protein</fullName>
    </submittedName>
</protein>
<dbReference type="GO" id="GO:0051536">
    <property type="term" value="F:iron-sulfur cluster binding"/>
    <property type="evidence" value="ECO:0007669"/>
    <property type="project" value="UniProtKB-KW"/>
</dbReference>
<proteinExistence type="predicted"/>
<keyword evidence="2" id="KW-0408">Iron</keyword>
<dbReference type="SUPFAM" id="SSF54862">
    <property type="entry name" value="4Fe-4S ferredoxins"/>
    <property type="match status" value="1"/>
</dbReference>
<evidence type="ECO:0000256" key="2">
    <source>
        <dbReference type="ARBA" id="ARBA00023004"/>
    </source>
</evidence>
<dbReference type="Proteomes" id="UP000823641">
    <property type="component" value="Unassembled WGS sequence"/>
</dbReference>
<evidence type="ECO:0000313" key="5">
    <source>
        <dbReference type="EMBL" id="MBO8461044.1"/>
    </source>
</evidence>
<dbReference type="Gene3D" id="3.40.50.360">
    <property type="match status" value="1"/>
</dbReference>
<gene>
    <name evidence="5" type="ORF">IAA73_12055</name>
</gene>